<proteinExistence type="inferred from homology"/>
<name>A0ABT1Y1P5_9FIRM</name>
<dbReference type="EMBL" id="JANPWE010000002">
    <property type="protein sequence ID" value="MCR6544784.1"/>
    <property type="molecule type" value="Genomic_DNA"/>
</dbReference>
<dbReference type="SUPFAM" id="SSF53850">
    <property type="entry name" value="Periplasmic binding protein-like II"/>
    <property type="match status" value="1"/>
</dbReference>
<dbReference type="PROSITE" id="PS50931">
    <property type="entry name" value="HTH_LYSR"/>
    <property type="match status" value="1"/>
</dbReference>
<evidence type="ECO:0000313" key="6">
    <source>
        <dbReference type="EMBL" id="MCR6544784.1"/>
    </source>
</evidence>
<dbReference type="Gene3D" id="1.10.10.10">
    <property type="entry name" value="Winged helix-like DNA-binding domain superfamily/Winged helix DNA-binding domain"/>
    <property type="match status" value="1"/>
</dbReference>
<dbReference type="PANTHER" id="PTHR30419">
    <property type="entry name" value="HTH-TYPE TRANSCRIPTIONAL REGULATOR YBHD"/>
    <property type="match status" value="1"/>
</dbReference>
<dbReference type="SUPFAM" id="SSF46785">
    <property type="entry name" value="Winged helix' DNA-binding domain"/>
    <property type="match status" value="1"/>
</dbReference>
<evidence type="ECO:0000256" key="4">
    <source>
        <dbReference type="ARBA" id="ARBA00023163"/>
    </source>
</evidence>
<dbReference type="Proteomes" id="UP001524944">
    <property type="component" value="Unassembled WGS sequence"/>
</dbReference>
<dbReference type="InterPro" id="IPR000847">
    <property type="entry name" value="LysR_HTH_N"/>
</dbReference>
<dbReference type="RefSeq" id="WP_257912346.1">
    <property type="nucleotide sequence ID" value="NZ_JANPWE010000002.1"/>
</dbReference>
<reference evidence="6 7" key="1">
    <citation type="submission" date="2022-08" db="EMBL/GenBank/DDBJ databases">
        <title>Proteogenomics of the novel Dehalobacterium formicoaceticum strain EZ94 highlights a key role of methyltransferases during anaerobic dichloromethane degradation.</title>
        <authorList>
            <person name="Wasmund K."/>
        </authorList>
    </citation>
    <scope>NUCLEOTIDE SEQUENCE [LARGE SCALE GENOMIC DNA]</scope>
    <source>
        <strain evidence="6 7">EZ94</strain>
    </source>
</reference>
<feature type="domain" description="HTH lysR-type" evidence="5">
    <location>
        <begin position="1"/>
        <end position="58"/>
    </location>
</feature>
<dbReference type="InterPro" id="IPR005119">
    <property type="entry name" value="LysR_subst-bd"/>
</dbReference>
<evidence type="ECO:0000256" key="2">
    <source>
        <dbReference type="ARBA" id="ARBA00023015"/>
    </source>
</evidence>
<dbReference type="InterPro" id="IPR050950">
    <property type="entry name" value="HTH-type_LysR_regulators"/>
</dbReference>
<comment type="caution">
    <text evidence="6">The sequence shown here is derived from an EMBL/GenBank/DDBJ whole genome shotgun (WGS) entry which is preliminary data.</text>
</comment>
<evidence type="ECO:0000259" key="5">
    <source>
        <dbReference type="PROSITE" id="PS50931"/>
    </source>
</evidence>
<dbReference type="Pfam" id="PF03466">
    <property type="entry name" value="LysR_substrate"/>
    <property type="match status" value="1"/>
</dbReference>
<dbReference type="CDD" id="cd05466">
    <property type="entry name" value="PBP2_LTTR_substrate"/>
    <property type="match status" value="1"/>
</dbReference>
<keyword evidence="3" id="KW-0238">DNA-binding</keyword>
<protein>
    <submittedName>
        <fullName evidence="6">LysR family transcriptional regulator</fullName>
    </submittedName>
</protein>
<dbReference type="InterPro" id="IPR036390">
    <property type="entry name" value="WH_DNA-bd_sf"/>
</dbReference>
<evidence type="ECO:0000256" key="3">
    <source>
        <dbReference type="ARBA" id="ARBA00023125"/>
    </source>
</evidence>
<organism evidence="6 7">
    <name type="scientific">Dehalobacterium formicoaceticum</name>
    <dbReference type="NCBI Taxonomy" id="51515"/>
    <lineage>
        <taxon>Bacteria</taxon>
        <taxon>Bacillati</taxon>
        <taxon>Bacillota</taxon>
        <taxon>Clostridia</taxon>
        <taxon>Eubacteriales</taxon>
        <taxon>Peptococcaceae</taxon>
        <taxon>Dehalobacterium</taxon>
    </lineage>
</organism>
<evidence type="ECO:0000256" key="1">
    <source>
        <dbReference type="ARBA" id="ARBA00009437"/>
    </source>
</evidence>
<keyword evidence="2" id="KW-0805">Transcription regulation</keyword>
<dbReference type="InterPro" id="IPR036388">
    <property type="entry name" value="WH-like_DNA-bd_sf"/>
</dbReference>
<keyword evidence="4" id="KW-0804">Transcription</keyword>
<dbReference type="Gene3D" id="3.40.190.290">
    <property type="match status" value="1"/>
</dbReference>
<accession>A0ABT1Y1P5</accession>
<comment type="similarity">
    <text evidence="1">Belongs to the LysR transcriptional regulatory family.</text>
</comment>
<dbReference type="Pfam" id="PF00126">
    <property type="entry name" value="HTH_1"/>
    <property type="match status" value="1"/>
</dbReference>
<sequence length="287" mass="33187">MNLLSFRYFKILAQYENVTKASNYLRISQPSLSNMLLKLENELGYQLFDRVVKRISINENGKIFLKYVDSIFKELTNAQNELDEYNNNFGWQLSLATNNCIFTSLWMTDFLCKNPNVKVKEQIISGKAMMDSLISGELDFTITNFKIDNELLTSQLIGIKEYVIIVSKNNPLSNYDALSFYELSQEPFVATPSEARILRFIDDISNKANIIPKIIFEGETMLLLDAAKTLNALMVHVNFCLPNPCEFHAINLTDSFAKMEIYLTWNVNRYKNNACRMFLSHMENYFG</sequence>
<evidence type="ECO:0000313" key="7">
    <source>
        <dbReference type="Proteomes" id="UP001524944"/>
    </source>
</evidence>
<dbReference type="PRINTS" id="PR00039">
    <property type="entry name" value="HTHLYSR"/>
</dbReference>
<gene>
    <name evidence="6" type="ORF">NVS47_04510</name>
</gene>
<dbReference type="PANTHER" id="PTHR30419:SF28">
    <property type="entry name" value="HTH-TYPE TRANSCRIPTIONAL REGULATOR BSDA"/>
    <property type="match status" value="1"/>
</dbReference>
<keyword evidence="7" id="KW-1185">Reference proteome</keyword>